<dbReference type="Gene3D" id="3.30.70.20">
    <property type="match status" value="1"/>
</dbReference>
<feature type="binding site" evidence="10">
    <location>
        <position position="110"/>
    </location>
    <ligand>
        <name>[4Fe-4S] cluster</name>
        <dbReference type="ChEBI" id="CHEBI:49883"/>
        <label>2</label>
    </ligand>
</feature>
<evidence type="ECO:0000256" key="5">
    <source>
        <dbReference type="ARBA" id="ARBA00022967"/>
    </source>
</evidence>
<keyword evidence="6 10" id="KW-0249">Electron transport</keyword>
<comment type="cofactor">
    <cofactor evidence="10">
        <name>[4Fe-4S] cluster</name>
        <dbReference type="ChEBI" id="CHEBI:49883"/>
    </cofactor>
    <text evidence="10">Binds 3 [4Fe-4S] clusters.</text>
</comment>
<evidence type="ECO:0000259" key="12">
    <source>
        <dbReference type="PROSITE" id="PS51656"/>
    </source>
</evidence>
<keyword evidence="1 10" id="KW-0813">Transport</keyword>
<evidence type="ECO:0000256" key="9">
    <source>
        <dbReference type="ARBA" id="ARBA00023136"/>
    </source>
</evidence>
<sequence>MMLLLSLLAVPLVAGAIGYALGLAALYLKVEANPVVEQITALLPNGQCGQCGFPGCGQAAQAIADGSASPACCPPGGQALAEKIAALLGVSLSAGSQRGPVVAAIDMSECDGCGRCFKKCPFDAIVGAPRQLHGVIADACTGCGLCTAVCPHGGISLYPDPQFAVPLLKPTLGGARHA</sequence>
<evidence type="ECO:0000256" key="4">
    <source>
        <dbReference type="ARBA" id="ARBA00022737"/>
    </source>
</evidence>
<keyword evidence="4 10" id="KW-0677">Repeat</keyword>
<gene>
    <name evidence="10" type="primary">rnfB</name>
    <name evidence="13" type="ORF">ACFOSS_02545</name>
</gene>
<dbReference type="RefSeq" id="WP_377150453.1">
    <property type="nucleotide sequence ID" value="NZ_JBHSAF010000001.1"/>
</dbReference>
<keyword evidence="3 10" id="KW-0479">Metal-binding</keyword>
<comment type="caution">
    <text evidence="13">The sequence shown here is derived from an EMBL/GenBank/DDBJ whole genome shotgun (WGS) entry which is preliminary data.</text>
</comment>
<dbReference type="SUPFAM" id="SSF54862">
    <property type="entry name" value="4Fe-4S ferredoxins"/>
    <property type="match status" value="1"/>
</dbReference>
<evidence type="ECO:0000256" key="7">
    <source>
        <dbReference type="ARBA" id="ARBA00023004"/>
    </source>
</evidence>
<comment type="subunit">
    <text evidence="10">The complex is composed of six subunits: RnfA, RnfB, RnfC, RnfD, RnfE and RnfG.</text>
</comment>
<keyword evidence="9 10" id="KW-0472">Membrane</keyword>
<proteinExistence type="inferred from homology"/>
<reference evidence="14" key="1">
    <citation type="journal article" date="2019" name="Int. J. Syst. Evol. Microbiol.">
        <title>The Global Catalogue of Microorganisms (GCM) 10K type strain sequencing project: providing services to taxonomists for standard genome sequencing and annotation.</title>
        <authorList>
            <consortium name="The Broad Institute Genomics Platform"/>
            <consortium name="The Broad Institute Genome Sequencing Center for Infectious Disease"/>
            <person name="Wu L."/>
            <person name="Ma J."/>
        </authorList>
    </citation>
    <scope>NUCLEOTIDE SEQUENCE [LARGE SCALE GENOMIC DNA]</scope>
    <source>
        <strain evidence="14">CCUG 54939</strain>
    </source>
</reference>
<organism evidence="13 14">
    <name type="scientific">Pseudaeromonas sharmana</name>
    <dbReference type="NCBI Taxonomy" id="328412"/>
    <lineage>
        <taxon>Bacteria</taxon>
        <taxon>Pseudomonadati</taxon>
        <taxon>Pseudomonadota</taxon>
        <taxon>Gammaproteobacteria</taxon>
        <taxon>Aeromonadales</taxon>
        <taxon>Aeromonadaceae</taxon>
        <taxon>Pseudaeromonas</taxon>
    </lineage>
</organism>
<evidence type="ECO:0000256" key="3">
    <source>
        <dbReference type="ARBA" id="ARBA00022723"/>
    </source>
</evidence>
<feature type="domain" description="4Fe-4S ferredoxin-type" evidence="11">
    <location>
        <begin position="101"/>
        <end position="125"/>
    </location>
</feature>
<keyword evidence="5 10" id="KW-1278">Translocase</keyword>
<dbReference type="PROSITE" id="PS00198">
    <property type="entry name" value="4FE4S_FER_1"/>
    <property type="match status" value="1"/>
</dbReference>
<name>A0ABV8CJQ4_9GAMM</name>
<feature type="binding site" evidence="10">
    <location>
        <position position="143"/>
    </location>
    <ligand>
        <name>[4Fe-4S] cluster</name>
        <dbReference type="ChEBI" id="CHEBI:49883"/>
        <label>3</label>
    </ligand>
</feature>
<protein>
    <recommendedName>
        <fullName evidence="10">Ion-translocating oxidoreductase complex subunit B</fullName>
        <ecNumber evidence="10">7.-.-.-</ecNumber>
    </recommendedName>
    <alternativeName>
        <fullName evidence="10">Rnf electron transport complex subunit B</fullName>
    </alternativeName>
</protein>
<comment type="function">
    <text evidence="10">Part of a membrane-bound complex that couples electron transfer with translocation of ions across the membrane.</text>
</comment>
<dbReference type="InterPro" id="IPR010207">
    <property type="entry name" value="Elect_transpt_cplx_RnfB/RsxB"/>
</dbReference>
<evidence type="ECO:0000259" key="11">
    <source>
        <dbReference type="PROSITE" id="PS51379"/>
    </source>
</evidence>
<dbReference type="InterPro" id="IPR017900">
    <property type="entry name" value="4Fe4S_Fe_S_CS"/>
</dbReference>
<feature type="binding site" evidence="10">
    <location>
        <position position="120"/>
    </location>
    <ligand>
        <name>[4Fe-4S] cluster</name>
        <dbReference type="ChEBI" id="CHEBI:49883"/>
        <label>3</label>
    </ligand>
</feature>
<dbReference type="PROSITE" id="PS51656">
    <property type="entry name" value="4FE4S"/>
    <property type="match status" value="1"/>
</dbReference>
<feature type="binding site" evidence="10">
    <location>
        <position position="51"/>
    </location>
    <ligand>
        <name>[4Fe-4S] cluster</name>
        <dbReference type="ChEBI" id="CHEBI:49883"/>
        <label>1</label>
    </ligand>
</feature>
<dbReference type="InterPro" id="IPR007202">
    <property type="entry name" value="4Fe-4S_dom"/>
</dbReference>
<comment type="subcellular location">
    <subcellularLocation>
        <location evidence="10">Cell inner membrane</location>
    </subcellularLocation>
</comment>
<feature type="binding site" evidence="10">
    <location>
        <position position="116"/>
    </location>
    <ligand>
        <name>[4Fe-4S] cluster</name>
        <dbReference type="ChEBI" id="CHEBI:49883"/>
        <label>2</label>
    </ligand>
</feature>
<dbReference type="EC" id="7.-.-.-" evidence="10"/>
<dbReference type="EMBL" id="JBHSAF010000001">
    <property type="protein sequence ID" value="MFC3912344.1"/>
    <property type="molecule type" value="Genomic_DNA"/>
</dbReference>
<evidence type="ECO:0000256" key="6">
    <source>
        <dbReference type="ARBA" id="ARBA00022982"/>
    </source>
</evidence>
<evidence type="ECO:0000256" key="8">
    <source>
        <dbReference type="ARBA" id="ARBA00023014"/>
    </source>
</evidence>
<dbReference type="Proteomes" id="UP001595692">
    <property type="component" value="Unassembled WGS sequence"/>
</dbReference>
<keyword evidence="2 10" id="KW-0004">4Fe-4S</keyword>
<feature type="binding site" evidence="10">
    <location>
        <position position="73"/>
    </location>
    <ligand>
        <name>[4Fe-4S] cluster</name>
        <dbReference type="ChEBI" id="CHEBI:49883"/>
        <label>1</label>
    </ligand>
</feature>
<dbReference type="HAMAP" id="MF_00463">
    <property type="entry name" value="RsxB_RnfB"/>
    <property type="match status" value="1"/>
</dbReference>
<dbReference type="PANTHER" id="PTHR43560:SF1">
    <property type="entry name" value="ION-TRANSLOCATING OXIDOREDUCTASE COMPLEX SUBUNIT B"/>
    <property type="match status" value="1"/>
</dbReference>
<feature type="binding site" evidence="10">
    <location>
        <position position="146"/>
    </location>
    <ligand>
        <name>[4Fe-4S] cluster</name>
        <dbReference type="ChEBI" id="CHEBI:49883"/>
        <label>3</label>
    </ligand>
</feature>
<dbReference type="PANTHER" id="PTHR43560">
    <property type="entry name" value="ION-TRANSLOCATING OXIDOREDUCTASE COMPLEX SUBUNIT B"/>
    <property type="match status" value="1"/>
</dbReference>
<comment type="similarity">
    <text evidence="10">Belongs to the 4Fe4S bacterial-type ferredoxin family. RnfB subfamily.</text>
</comment>
<keyword evidence="7 10" id="KW-0408">Iron</keyword>
<feature type="binding site" evidence="10">
    <location>
        <position position="56"/>
    </location>
    <ligand>
        <name>[4Fe-4S] cluster</name>
        <dbReference type="ChEBI" id="CHEBI:49883"/>
        <label>1</label>
    </ligand>
</feature>
<dbReference type="InterPro" id="IPR017896">
    <property type="entry name" value="4Fe4S_Fe-S-bd"/>
</dbReference>
<dbReference type="Pfam" id="PF04060">
    <property type="entry name" value="FeS"/>
    <property type="match status" value="1"/>
</dbReference>
<comment type="caution">
    <text evidence="10">Lacks conserved residue(s) required for the propagation of feature annotation.</text>
</comment>
<dbReference type="PROSITE" id="PS51379">
    <property type="entry name" value="4FE4S_FER_2"/>
    <property type="match status" value="2"/>
</dbReference>
<dbReference type="Gene3D" id="1.10.15.40">
    <property type="entry name" value="Electron transport complex subunit B, putative Fe-S cluster"/>
    <property type="match status" value="1"/>
</dbReference>
<keyword evidence="10" id="KW-1003">Cell membrane</keyword>
<evidence type="ECO:0000256" key="2">
    <source>
        <dbReference type="ARBA" id="ARBA00022485"/>
    </source>
</evidence>
<accession>A0ABV8CJQ4</accession>
<feature type="binding site" evidence="10">
    <location>
        <position position="113"/>
    </location>
    <ligand>
        <name>[4Fe-4S] cluster</name>
        <dbReference type="ChEBI" id="CHEBI:49883"/>
        <label>2</label>
    </ligand>
</feature>
<feature type="domain" description="4Fe-4S ferredoxin-type" evidence="11">
    <location>
        <begin position="130"/>
        <end position="160"/>
    </location>
</feature>
<feature type="binding site" evidence="10">
    <location>
        <position position="150"/>
    </location>
    <ligand>
        <name>[4Fe-4S] cluster</name>
        <dbReference type="ChEBI" id="CHEBI:49883"/>
        <label>2</label>
    </ligand>
</feature>
<feature type="region of interest" description="Hydrophobic" evidence="10">
    <location>
        <begin position="1"/>
        <end position="25"/>
    </location>
</feature>
<dbReference type="NCBIfam" id="TIGR01944">
    <property type="entry name" value="rnfB"/>
    <property type="match status" value="1"/>
</dbReference>
<feature type="domain" description="4Fe-4S" evidence="12">
    <location>
        <begin position="31"/>
        <end position="90"/>
    </location>
</feature>
<evidence type="ECO:0000313" key="13">
    <source>
        <dbReference type="EMBL" id="MFC3912344.1"/>
    </source>
</evidence>
<evidence type="ECO:0000256" key="1">
    <source>
        <dbReference type="ARBA" id="ARBA00022448"/>
    </source>
</evidence>
<keyword evidence="8 10" id="KW-0411">Iron-sulfur</keyword>
<feature type="binding site" evidence="10">
    <location>
        <position position="48"/>
    </location>
    <ligand>
        <name>[4Fe-4S] cluster</name>
        <dbReference type="ChEBI" id="CHEBI:49883"/>
        <label>1</label>
    </ligand>
</feature>
<dbReference type="InterPro" id="IPR050395">
    <property type="entry name" value="4Fe4S_Ferredoxin_RnfB"/>
</dbReference>
<evidence type="ECO:0000313" key="14">
    <source>
        <dbReference type="Proteomes" id="UP001595692"/>
    </source>
</evidence>
<evidence type="ECO:0000256" key="10">
    <source>
        <dbReference type="HAMAP-Rule" id="MF_00463"/>
    </source>
</evidence>
<keyword evidence="10" id="KW-0997">Cell inner membrane</keyword>
<feature type="binding site" evidence="10">
    <location>
        <position position="140"/>
    </location>
    <ligand>
        <name>[4Fe-4S] cluster</name>
        <dbReference type="ChEBI" id="CHEBI:49883"/>
        <label>3</label>
    </ligand>
</feature>
<dbReference type="Pfam" id="PF14697">
    <property type="entry name" value="Fer4_21"/>
    <property type="match status" value="1"/>
</dbReference>
<keyword evidence="14" id="KW-1185">Reference proteome</keyword>